<dbReference type="GO" id="GO:0004721">
    <property type="term" value="F:phosphoprotein phosphatase activity"/>
    <property type="evidence" value="ECO:0007669"/>
    <property type="project" value="TreeGrafter"/>
</dbReference>
<dbReference type="InterPro" id="IPR036890">
    <property type="entry name" value="HATPase_C_sf"/>
</dbReference>
<dbReference type="InterPro" id="IPR004358">
    <property type="entry name" value="Sig_transdc_His_kin-like_C"/>
</dbReference>
<dbReference type="GO" id="GO:0016036">
    <property type="term" value="P:cellular response to phosphate starvation"/>
    <property type="evidence" value="ECO:0007669"/>
    <property type="project" value="TreeGrafter"/>
</dbReference>
<dbReference type="EMBL" id="AZEB01000017">
    <property type="protein sequence ID" value="KRL21212.1"/>
    <property type="molecule type" value="Genomic_DNA"/>
</dbReference>
<dbReference type="Gene3D" id="1.10.287.130">
    <property type="match status" value="1"/>
</dbReference>
<comment type="subcellular location">
    <subcellularLocation>
        <location evidence="2">Membrane</location>
    </subcellularLocation>
</comment>
<keyword evidence="7" id="KW-0902">Two-component regulatory system</keyword>
<dbReference type="FunFam" id="3.30.565.10:FF:000006">
    <property type="entry name" value="Sensor histidine kinase WalK"/>
    <property type="match status" value="1"/>
</dbReference>
<dbReference type="InterPro" id="IPR036097">
    <property type="entry name" value="HisK_dim/P_sf"/>
</dbReference>
<dbReference type="InterPro" id="IPR003661">
    <property type="entry name" value="HisK_dim/P_dom"/>
</dbReference>
<name>A0A0R1NMM9_9LACO</name>
<feature type="transmembrane region" description="Helical" evidence="10">
    <location>
        <begin position="24"/>
        <end position="42"/>
    </location>
</feature>
<dbReference type="FunFam" id="1.10.287.130:FF:000001">
    <property type="entry name" value="Two-component sensor histidine kinase"/>
    <property type="match status" value="1"/>
</dbReference>
<dbReference type="PANTHER" id="PTHR45453">
    <property type="entry name" value="PHOSPHATE REGULON SENSOR PROTEIN PHOR"/>
    <property type="match status" value="1"/>
</dbReference>
<dbReference type="CDD" id="cd00075">
    <property type="entry name" value="HATPase"/>
    <property type="match status" value="1"/>
</dbReference>
<evidence type="ECO:0000256" key="5">
    <source>
        <dbReference type="ARBA" id="ARBA00022679"/>
    </source>
</evidence>
<evidence type="ECO:0000256" key="7">
    <source>
        <dbReference type="ARBA" id="ARBA00023012"/>
    </source>
</evidence>
<comment type="caution">
    <text evidence="12">The sequence shown here is derived from an EMBL/GenBank/DDBJ whole genome shotgun (WGS) entry which is preliminary data.</text>
</comment>
<keyword evidence="13" id="KW-1185">Reference proteome</keyword>
<evidence type="ECO:0000256" key="6">
    <source>
        <dbReference type="ARBA" id="ARBA00022777"/>
    </source>
</evidence>
<dbReference type="Gene3D" id="3.30.450.20">
    <property type="entry name" value="PAS domain"/>
    <property type="match status" value="1"/>
</dbReference>
<keyword evidence="5" id="KW-0808">Transferase</keyword>
<dbReference type="Pfam" id="PF02518">
    <property type="entry name" value="HATPase_c"/>
    <property type="match status" value="1"/>
</dbReference>
<accession>A0A0R1NMM9</accession>
<evidence type="ECO:0000259" key="11">
    <source>
        <dbReference type="PROSITE" id="PS50109"/>
    </source>
</evidence>
<keyword evidence="9" id="KW-0175">Coiled coil</keyword>
<dbReference type="SMART" id="SM00388">
    <property type="entry name" value="HisKA"/>
    <property type="match status" value="1"/>
</dbReference>
<protein>
    <recommendedName>
        <fullName evidence="3">histidine kinase</fullName>
        <ecNumber evidence="3">2.7.13.3</ecNumber>
    </recommendedName>
</protein>
<evidence type="ECO:0000256" key="10">
    <source>
        <dbReference type="SAM" id="Phobius"/>
    </source>
</evidence>
<dbReference type="InterPro" id="IPR003594">
    <property type="entry name" value="HATPase_dom"/>
</dbReference>
<dbReference type="Pfam" id="PF00512">
    <property type="entry name" value="HisKA"/>
    <property type="match status" value="1"/>
</dbReference>
<evidence type="ECO:0000256" key="4">
    <source>
        <dbReference type="ARBA" id="ARBA00022553"/>
    </source>
</evidence>
<dbReference type="PATRIC" id="fig|1423766.4.peg.929"/>
<dbReference type="Proteomes" id="UP000051439">
    <property type="component" value="Unassembled WGS sequence"/>
</dbReference>
<gene>
    <name evidence="12" type="ORF">FC98_GL000909</name>
</gene>
<evidence type="ECO:0000256" key="9">
    <source>
        <dbReference type="SAM" id="Coils"/>
    </source>
</evidence>
<evidence type="ECO:0000256" key="8">
    <source>
        <dbReference type="ARBA" id="ARBA00023136"/>
    </source>
</evidence>
<keyword evidence="10" id="KW-1133">Transmembrane helix</keyword>
<keyword evidence="10" id="KW-0812">Transmembrane</keyword>
<evidence type="ECO:0000256" key="1">
    <source>
        <dbReference type="ARBA" id="ARBA00000085"/>
    </source>
</evidence>
<dbReference type="SUPFAM" id="SSF47384">
    <property type="entry name" value="Homodimeric domain of signal transducing histidine kinase"/>
    <property type="match status" value="1"/>
</dbReference>
<evidence type="ECO:0000313" key="13">
    <source>
        <dbReference type="Proteomes" id="UP000051439"/>
    </source>
</evidence>
<evidence type="ECO:0000313" key="12">
    <source>
        <dbReference type="EMBL" id="KRL21212.1"/>
    </source>
</evidence>
<dbReference type="InterPro" id="IPR050351">
    <property type="entry name" value="BphY/WalK/GraS-like"/>
</dbReference>
<feature type="coiled-coil region" evidence="9">
    <location>
        <begin position="76"/>
        <end position="103"/>
    </location>
</feature>
<dbReference type="PRINTS" id="PR00344">
    <property type="entry name" value="BCTRLSENSOR"/>
</dbReference>
<feature type="domain" description="Histidine kinase" evidence="11">
    <location>
        <begin position="221"/>
        <end position="438"/>
    </location>
</feature>
<keyword evidence="6 12" id="KW-0418">Kinase</keyword>
<dbReference type="SMART" id="SM00387">
    <property type="entry name" value="HATPase_c"/>
    <property type="match status" value="1"/>
</dbReference>
<reference evidence="12 13" key="1">
    <citation type="journal article" date="2015" name="Genome Announc.">
        <title>Expanding the biotechnology potential of lactobacilli through comparative genomics of 213 strains and associated genera.</title>
        <authorList>
            <person name="Sun Z."/>
            <person name="Harris H.M."/>
            <person name="McCann A."/>
            <person name="Guo C."/>
            <person name="Argimon S."/>
            <person name="Zhang W."/>
            <person name="Yang X."/>
            <person name="Jeffery I.B."/>
            <person name="Cooney J.C."/>
            <person name="Kagawa T.F."/>
            <person name="Liu W."/>
            <person name="Song Y."/>
            <person name="Salvetti E."/>
            <person name="Wrobel A."/>
            <person name="Rasinkangas P."/>
            <person name="Parkhill J."/>
            <person name="Rea M.C."/>
            <person name="O'Sullivan O."/>
            <person name="Ritari J."/>
            <person name="Douillard F.P."/>
            <person name="Paul Ross R."/>
            <person name="Yang R."/>
            <person name="Briner A.E."/>
            <person name="Felis G.E."/>
            <person name="de Vos W.M."/>
            <person name="Barrangou R."/>
            <person name="Klaenhammer T.R."/>
            <person name="Caufield P.W."/>
            <person name="Cui Y."/>
            <person name="Zhang H."/>
            <person name="O'Toole P.W."/>
        </authorList>
    </citation>
    <scope>NUCLEOTIDE SEQUENCE [LARGE SCALE GENOMIC DNA]</scope>
    <source>
        <strain evidence="12 13">DSM 19906</strain>
    </source>
</reference>
<dbReference type="SUPFAM" id="SSF55874">
    <property type="entry name" value="ATPase domain of HSP90 chaperone/DNA topoisomerase II/histidine kinase"/>
    <property type="match status" value="1"/>
</dbReference>
<dbReference type="Gene3D" id="3.30.565.10">
    <property type="entry name" value="Histidine kinase-like ATPase, C-terminal domain"/>
    <property type="match status" value="1"/>
</dbReference>
<dbReference type="EC" id="2.7.13.3" evidence="3"/>
<evidence type="ECO:0000256" key="3">
    <source>
        <dbReference type="ARBA" id="ARBA00012438"/>
    </source>
</evidence>
<comment type="catalytic activity">
    <reaction evidence="1">
        <text>ATP + protein L-histidine = ADP + protein N-phospho-L-histidine.</text>
        <dbReference type="EC" id="2.7.13.3"/>
    </reaction>
</comment>
<dbReference type="GO" id="GO:0005886">
    <property type="term" value="C:plasma membrane"/>
    <property type="evidence" value="ECO:0007669"/>
    <property type="project" value="TreeGrafter"/>
</dbReference>
<dbReference type="AlphaFoldDB" id="A0A0R1NMM9"/>
<sequence length="443" mass="49322">MSIAVLVMLFYAFSRNNRGLTELSLIVVGVIVVITGQLWIRYREHSKILKQLATMTANIVSHRPAAPLFVEPTNPYKELADQLNELQSRQQDESKSIENSNTELITILSSLPVGIMVIDSSHDVIFSNHKMATMLAKNILTQVHPYTQDIRNYQLLSLIDDVFDSHKSKQAEVRNVGDTAITWDTSVLFNQLADDFHILVIIYDISDLINVKQMQIDFLRNASHELKTPITAISGFTKTLLDGAMNDKKSLVEFLKIIDQQSEQLASLVQDVLTISHIQNGQNDHYQVINLKTFVESQLKSYKSTAAAQRITINNHVAATAQVTADANTLTRVLGNLVSNAIKYNRPSGEINIGYSANDSYWQLQVADTGIGIAQKDVSRLFERFYRADDSRTKQKVSGTGLGLSIVKELMDAAGGTIQVKSQRGVGSTFIVEFPIVNDDVHS</sequence>
<organism evidence="12 13">
    <name type="scientific">Lentilactobacillus kisonensis DSM 19906 = JCM 15041</name>
    <dbReference type="NCBI Taxonomy" id="1423766"/>
    <lineage>
        <taxon>Bacteria</taxon>
        <taxon>Bacillati</taxon>
        <taxon>Bacillota</taxon>
        <taxon>Bacilli</taxon>
        <taxon>Lactobacillales</taxon>
        <taxon>Lactobacillaceae</taxon>
        <taxon>Lentilactobacillus</taxon>
    </lineage>
</organism>
<proteinExistence type="predicted"/>
<evidence type="ECO:0000256" key="2">
    <source>
        <dbReference type="ARBA" id="ARBA00004370"/>
    </source>
</evidence>
<dbReference type="InterPro" id="IPR005467">
    <property type="entry name" value="His_kinase_dom"/>
</dbReference>
<dbReference type="PANTHER" id="PTHR45453:SF1">
    <property type="entry name" value="PHOSPHATE REGULON SENSOR PROTEIN PHOR"/>
    <property type="match status" value="1"/>
</dbReference>
<dbReference type="GO" id="GO:0000155">
    <property type="term" value="F:phosphorelay sensor kinase activity"/>
    <property type="evidence" value="ECO:0007669"/>
    <property type="project" value="InterPro"/>
</dbReference>
<dbReference type="PROSITE" id="PS50109">
    <property type="entry name" value="HIS_KIN"/>
    <property type="match status" value="1"/>
</dbReference>
<keyword evidence="8 10" id="KW-0472">Membrane</keyword>
<keyword evidence="4" id="KW-0597">Phosphoprotein</keyword>
<dbReference type="CDD" id="cd00082">
    <property type="entry name" value="HisKA"/>
    <property type="match status" value="1"/>
</dbReference>